<proteinExistence type="predicted"/>
<reference evidence="1" key="1">
    <citation type="submission" date="2014-05" db="EMBL/GenBank/DDBJ databases">
        <title>The transcriptome of the halophilic microalga Tetraselmis sp. GSL018 isolated from the Great Salt Lake, Utah.</title>
        <authorList>
            <person name="Jinkerson R.E."/>
            <person name="D'Adamo S."/>
            <person name="Posewitz M.C."/>
        </authorList>
    </citation>
    <scope>NUCLEOTIDE SEQUENCE</scope>
    <source>
        <strain evidence="1">GSL018</strain>
    </source>
</reference>
<gene>
    <name evidence="1" type="ORF">TSPGSL018_13157</name>
</gene>
<sequence>PPFPPICIATIDFAPRIGSITCLFRGLSSSGTALLARCLPDEAVAGHRYQNSV</sequence>
<feature type="non-terminal residue" evidence="1">
    <location>
        <position position="1"/>
    </location>
</feature>
<dbReference type="EMBL" id="GBEZ01006123">
    <property type="protein sequence ID" value="JAC79251.1"/>
    <property type="molecule type" value="Transcribed_RNA"/>
</dbReference>
<protein>
    <submittedName>
        <fullName evidence="1">Uncharacterized protein</fullName>
    </submittedName>
</protein>
<organism evidence="1">
    <name type="scientific">Tetraselmis sp. GSL018</name>
    <dbReference type="NCBI Taxonomy" id="582737"/>
    <lineage>
        <taxon>Eukaryota</taxon>
        <taxon>Viridiplantae</taxon>
        <taxon>Chlorophyta</taxon>
        <taxon>core chlorophytes</taxon>
        <taxon>Chlorodendrophyceae</taxon>
        <taxon>Chlorodendrales</taxon>
        <taxon>Chlorodendraceae</taxon>
        <taxon>Tetraselmis</taxon>
    </lineage>
</organism>
<accession>A0A061S906</accession>
<dbReference type="AlphaFoldDB" id="A0A061S906"/>
<evidence type="ECO:0000313" key="1">
    <source>
        <dbReference type="EMBL" id="JAC79251.1"/>
    </source>
</evidence>
<name>A0A061S906_9CHLO</name>